<name>A0A5S6QE92_TRIMR</name>
<dbReference type="PANTHER" id="PTHR46428">
    <property type="entry name" value="KELCH DOMAIN-CONTAINING PROTEIN 10"/>
    <property type="match status" value="1"/>
</dbReference>
<dbReference type="WBParaSite" id="TMUE_1000005681.1">
    <property type="protein sequence ID" value="TMUE_1000005681.1"/>
    <property type="gene ID" value="WBGene00286764"/>
</dbReference>
<dbReference type="WBParaSite" id="TMUE_1000005681.2">
    <property type="protein sequence ID" value="TMUE_1000005681.2"/>
    <property type="gene ID" value="WBGene00286764"/>
</dbReference>
<keyword evidence="3" id="KW-1185">Reference proteome</keyword>
<keyword evidence="2" id="KW-0677">Repeat</keyword>
<dbReference type="InterPro" id="IPR052125">
    <property type="entry name" value="KLHDC10"/>
</dbReference>
<evidence type="ECO:0000313" key="3">
    <source>
        <dbReference type="Proteomes" id="UP000046395"/>
    </source>
</evidence>
<dbReference type="PANTHER" id="PTHR46428:SF1">
    <property type="entry name" value="KELCH DOMAIN-CONTAINING PROTEIN 10"/>
    <property type="match status" value="1"/>
</dbReference>
<dbReference type="GO" id="GO:0032874">
    <property type="term" value="P:positive regulation of stress-activated MAPK cascade"/>
    <property type="evidence" value="ECO:0007669"/>
    <property type="project" value="TreeGrafter"/>
</dbReference>
<reference evidence="3" key="2">
    <citation type="submission" date="2014-03" db="EMBL/GenBank/DDBJ databases">
        <title>The whipworm genome and dual-species transcriptomics of an intimate host-pathogen interaction.</title>
        <authorList>
            <person name="Foth B.J."/>
            <person name="Tsai I.J."/>
            <person name="Reid A.J."/>
            <person name="Bancroft A.J."/>
            <person name="Nichol S."/>
            <person name="Tracey A."/>
            <person name="Holroyd N."/>
            <person name="Cotton J.A."/>
            <person name="Stanley E.J."/>
            <person name="Zarowiecki M."/>
            <person name="Liu J.Z."/>
            <person name="Huckvale T."/>
            <person name="Cooper P.J."/>
            <person name="Grencis R.K."/>
            <person name="Berriman M."/>
        </authorList>
    </citation>
    <scope>NUCLEOTIDE SEQUENCE [LARGE SCALE GENOMIC DNA]</scope>
    <source>
        <strain evidence="3">Edinburgh</strain>
    </source>
</reference>
<evidence type="ECO:0000256" key="2">
    <source>
        <dbReference type="ARBA" id="ARBA00022737"/>
    </source>
</evidence>
<evidence type="ECO:0000256" key="1">
    <source>
        <dbReference type="ARBA" id="ARBA00022441"/>
    </source>
</evidence>
<dbReference type="InterPro" id="IPR015915">
    <property type="entry name" value="Kelch-typ_b-propeller"/>
</dbReference>
<dbReference type="WBParaSite" id="TMUE_1000005681.3">
    <property type="protein sequence ID" value="TMUE_1000005681.3"/>
    <property type="gene ID" value="WBGene00286764"/>
</dbReference>
<dbReference type="Gene3D" id="2.120.10.80">
    <property type="entry name" value="Kelch-type beta propeller"/>
    <property type="match status" value="2"/>
</dbReference>
<evidence type="ECO:0000313" key="4">
    <source>
        <dbReference type="WBParaSite" id="TMUE_1000005681.1"/>
    </source>
</evidence>
<reference evidence="4" key="3">
    <citation type="submission" date="2019-12" db="UniProtKB">
        <authorList>
            <consortium name="WormBaseParasite"/>
        </authorList>
    </citation>
    <scope>IDENTIFICATION</scope>
</reference>
<dbReference type="STRING" id="70415.A0A5S6QE92"/>
<reference evidence="3" key="1">
    <citation type="submission" date="2013-11" db="EMBL/GenBank/DDBJ databases">
        <authorList>
            <person name="Aslett M."/>
        </authorList>
    </citation>
    <scope>NUCLEOTIDE SEQUENCE [LARGE SCALE GENOMIC DNA]</scope>
    <source>
        <strain evidence="3">Edinburgh</strain>
    </source>
</reference>
<accession>A0A5S6QE92</accession>
<protein>
    <submittedName>
        <fullName evidence="4">Kelch repeat protein</fullName>
    </submittedName>
</protein>
<organism evidence="3 4">
    <name type="scientific">Trichuris muris</name>
    <name type="common">Mouse whipworm</name>
    <dbReference type="NCBI Taxonomy" id="70415"/>
    <lineage>
        <taxon>Eukaryota</taxon>
        <taxon>Metazoa</taxon>
        <taxon>Ecdysozoa</taxon>
        <taxon>Nematoda</taxon>
        <taxon>Enoplea</taxon>
        <taxon>Dorylaimia</taxon>
        <taxon>Trichinellida</taxon>
        <taxon>Trichuridae</taxon>
        <taxon>Trichuris</taxon>
    </lineage>
</organism>
<dbReference type="Pfam" id="PF24681">
    <property type="entry name" value="Kelch_KLHDC2_KLHL20_DRC7"/>
    <property type="match status" value="1"/>
</dbReference>
<dbReference type="SUPFAM" id="SSF117281">
    <property type="entry name" value="Kelch motif"/>
    <property type="match status" value="1"/>
</dbReference>
<sequence length="371" mass="42114">MRKLFTFAELRPRSDCFGRTLKPTPVSGPAIACDRVNQNGVAAFGGYNPNFRSTEESTGGTFGQFMNFNVFTKRWTEMPVVGETPFLVSHSAFQLAEHRYLLYCGTMARTTSIAYAYNSGTGVISDVVISDCPRVDDNWFGDAATLHEGKLYVTVGDINVNEAAIHFFDLTCMKWKEVVKSDHVNMFPLVRPELVVFNQCLYVFGGGQDLLMNMKGLKVIQFFDMRSNEWVSVNTAPYFGQYPLPRMFHRCTPFGSKAYLSGGYTVLENDDHRVEPTVLGDVWSFDLRTFTWQRLEKDLPYPVWLHDADTDGVSTMYIFGGVCDSHYKFHSSQLWSADLVVPSLRTLTWRAVDVEQCSNILKHIDGCRLEY</sequence>
<proteinExistence type="predicted"/>
<dbReference type="AlphaFoldDB" id="A0A5S6QE92"/>
<keyword evidence="1" id="KW-0880">Kelch repeat</keyword>
<dbReference type="Proteomes" id="UP000046395">
    <property type="component" value="Unassembled WGS sequence"/>
</dbReference>